<gene>
    <name evidence="1" type="ORF">ADH66_07425</name>
</gene>
<evidence type="ECO:0000313" key="2">
    <source>
        <dbReference type="Proteomes" id="UP000196710"/>
    </source>
</evidence>
<accession>A0ABN5A125</accession>
<protein>
    <submittedName>
        <fullName evidence="1">Uncharacterized protein</fullName>
    </submittedName>
</protein>
<dbReference type="EMBL" id="CP021422">
    <property type="protein sequence ID" value="ASB40505.1"/>
    <property type="molecule type" value="Genomic_DNA"/>
</dbReference>
<reference evidence="2" key="1">
    <citation type="submission" date="2017-05" db="EMBL/GenBank/DDBJ databases">
        <title>Improved OligoMM genomes.</title>
        <authorList>
            <person name="Garzetti D."/>
        </authorList>
    </citation>
    <scope>NUCLEOTIDE SEQUENCE [LARGE SCALE GENOMIC DNA]</scope>
    <source>
        <strain evidence="2">KB18</strain>
    </source>
</reference>
<keyword evidence="2" id="KW-1185">Reference proteome</keyword>
<sequence length="93" mass="11037">MICAKEFIDKFGQIYNFLEDQESRETYMARIHYLITGDFGYYRRIIHKYLADVPPINGTAFDELLLTPPSGRWAQDCAIWNRRCREIIIPFSL</sequence>
<name>A0ABN5A125_9FIRM</name>
<proteinExistence type="predicted"/>
<organism evidence="1 2">
    <name type="scientific">Acutalibacter muris</name>
    <dbReference type="NCBI Taxonomy" id="1796620"/>
    <lineage>
        <taxon>Bacteria</taxon>
        <taxon>Bacillati</taxon>
        <taxon>Bacillota</taxon>
        <taxon>Clostridia</taxon>
        <taxon>Eubacteriales</taxon>
        <taxon>Acutalibacteraceae</taxon>
        <taxon>Acutalibacter</taxon>
    </lineage>
</organism>
<evidence type="ECO:0000313" key="1">
    <source>
        <dbReference type="EMBL" id="ASB40505.1"/>
    </source>
</evidence>
<dbReference type="Proteomes" id="UP000196710">
    <property type="component" value="Chromosome"/>
</dbReference>